<keyword evidence="5 8" id="KW-0648">Protein biosynthesis</keyword>
<keyword evidence="4 8" id="KW-0067">ATP-binding</keyword>
<dbReference type="PROSITE" id="PS50861">
    <property type="entry name" value="AA_TRNA_LIGASE_II_GLYAB"/>
    <property type="match status" value="1"/>
</dbReference>
<comment type="similarity">
    <text evidence="1 8">Belongs to the class-II aminoacyl-tRNA synthetase family.</text>
</comment>
<organism evidence="10 11">
    <name type="scientific">Helicobacter cappadocius</name>
    <dbReference type="NCBI Taxonomy" id="3063998"/>
    <lineage>
        <taxon>Bacteria</taxon>
        <taxon>Pseudomonadati</taxon>
        <taxon>Campylobacterota</taxon>
        <taxon>Epsilonproteobacteria</taxon>
        <taxon>Campylobacterales</taxon>
        <taxon>Helicobacteraceae</taxon>
        <taxon>Helicobacter</taxon>
    </lineage>
</organism>
<dbReference type="EMBL" id="JAUYZK010000006">
    <property type="protein sequence ID" value="MDP2539200.1"/>
    <property type="molecule type" value="Genomic_DNA"/>
</dbReference>
<protein>
    <recommendedName>
        <fullName evidence="8">Glycine--tRNA ligase beta subunit</fullName>
        <ecNumber evidence="8">6.1.1.14</ecNumber>
    </recommendedName>
    <alternativeName>
        <fullName evidence="8">Glycyl-tRNA synthetase beta subunit</fullName>
        <shortName evidence="8">GlyRS</shortName>
    </alternativeName>
</protein>
<dbReference type="GO" id="GO:0005829">
    <property type="term" value="C:cytosol"/>
    <property type="evidence" value="ECO:0007669"/>
    <property type="project" value="TreeGrafter"/>
</dbReference>
<evidence type="ECO:0000256" key="8">
    <source>
        <dbReference type="HAMAP-Rule" id="MF_00255"/>
    </source>
</evidence>
<comment type="subcellular location">
    <subcellularLocation>
        <location evidence="8">Cytoplasm</location>
    </subcellularLocation>
</comment>
<keyword evidence="3 8" id="KW-0547">Nucleotide-binding</keyword>
<evidence type="ECO:0000256" key="1">
    <source>
        <dbReference type="ARBA" id="ARBA00008226"/>
    </source>
</evidence>
<dbReference type="InterPro" id="IPR015944">
    <property type="entry name" value="Gly-tRNA-synth_bsu"/>
</dbReference>
<reference evidence="9" key="2">
    <citation type="submission" date="2023-07" db="EMBL/GenBank/DDBJ databases">
        <authorList>
            <person name="Aydin F."/>
            <person name="Tarhane S."/>
            <person name="Saticioglu I.B."/>
            <person name="Karakaya E."/>
            <person name="Abay S."/>
            <person name="Guran O."/>
            <person name="Bozkurt E."/>
            <person name="Uzum N."/>
            <person name="Olgun K."/>
            <person name="Jablonski D."/>
        </authorList>
    </citation>
    <scope>NUCLEOTIDE SEQUENCE</scope>
    <source>
        <strain evidence="9">Faydin-H75</strain>
    </source>
</reference>
<dbReference type="PANTHER" id="PTHR30075:SF2">
    <property type="entry name" value="GLYCINE--TRNA LIGASE, CHLOROPLASTIC_MITOCHONDRIAL 2"/>
    <property type="match status" value="1"/>
</dbReference>
<comment type="subunit">
    <text evidence="8">Tetramer of two alpha and two beta subunits.</text>
</comment>
<comment type="catalytic activity">
    <reaction evidence="7 8">
        <text>tRNA(Gly) + glycine + ATP = glycyl-tRNA(Gly) + AMP + diphosphate</text>
        <dbReference type="Rhea" id="RHEA:16013"/>
        <dbReference type="Rhea" id="RHEA-COMP:9664"/>
        <dbReference type="Rhea" id="RHEA-COMP:9683"/>
        <dbReference type="ChEBI" id="CHEBI:30616"/>
        <dbReference type="ChEBI" id="CHEBI:33019"/>
        <dbReference type="ChEBI" id="CHEBI:57305"/>
        <dbReference type="ChEBI" id="CHEBI:78442"/>
        <dbReference type="ChEBI" id="CHEBI:78522"/>
        <dbReference type="ChEBI" id="CHEBI:456215"/>
        <dbReference type="EC" id="6.1.1.14"/>
    </reaction>
</comment>
<comment type="caution">
    <text evidence="10">The sequence shown here is derived from an EMBL/GenBank/DDBJ whole genome shotgun (WGS) entry which is preliminary data.</text>
</comment>
<keyword evidence="6 8" id="KW-0030">Aminoacyl-tRNA synthetase</keyword>
<name>A0AA90PVV3_9HELI</name>
<dbReference type="PRINTS" id="PR01045">
    <property type="entry name" value="TRNASYNTHGB"/>
</dbReference>
<evidence type="ECO:0000256" key="2">
    <source>
        <dbReference type="ARBA" id="ARBA00022598"/>
    </source>
</evidence>
<evidence type="ECO:0000256" key="3">
    <source>
        <dbReference type="ARBA" id="ARBA00022741"/>
    </source>
</evidence>
<dbReference type="Proteomes" id="UP001240777">
    <property type="component" value="Unassembled WGS sequence"/>
</dbReference>
<dbReference type="PANTHER" id="PTHR30075">
    <property type="entry name" value="GLYCYL-TRNA SYNTHETASE"/>
    <property type="match status" value="1"/>
</dbReference>
<dbReference type="Pfam" id="PF02092">
    <property type="entry name" value="tRNA_synt_2f"/>
    <property type="match status" value="1"/>
</dbReference>
<keyword evidence="12" id="KW-1185">Reference proteome</keyword>
<reference evidence="9 11" key="3">
    <citation type="journal article" date="2024" name="Syst. Appl. Microbiol.">
        <title>Helicobacter cappadocius sp. nov., from lizards: The first psychrotrophic Helicobacter species.</title>
        <authorList>
            <person name="Aydin F."/>
            <person name="Tarhane S."/>
            <person name="Karakaya E."/>
            <person name="Abay S."/>
            <person name="Kayman T."/>
            <person name="Guran O."/>
            <person name="Bozkurt E."/>
            <person name="Uzum N."/>
            <person name="Avci A."/>
            <person name="Olgun K."/>
            <person name="Jablonski D."/>
            <person name="Guran C."/>
            <person name="Burcin Saticioglu I."/>
        </authorList>
    </citation>
    <scope>NUCLEOTIDE SEQUENCE [LARGE SCALE GENOMIC DNA]</scope>
    <source>
        <strain evidence="9">Faydin-H75</strain>
        <strain evidence="11">faydin-H76</strain>
    </source>
</reference>
<dbReference type="EMBL" id="JAUPEV010000006">
    <property type="protein sequence ID" value="MDO7253277.1"/>
    <property type="molecule type" value="Genomic_DNA"/>
</dbReference>
<evidence type="ECO:0000313" key="9">
    <source>
        <dbReference type="EMBL" id="MDO7253277.1"/>
    </source>
</evidence>
<dbReference type="GO" id="GO:0004820">
    <property type="term" value="F:glycine-tRNA ligase activity"/>
    <property type="evidence" value="ECO:0007669"/>
    <property type="project" value="UniProtKB-UniRule"/>
</dbReference>
<evidence type="ECO:0000256" key="4">
    <source>
        <dbReference type="ARBA" id="ARBA00022840"/>
    </source>
</evidence>
<dbReference type="GO" id="GO:0005524">
    <property type="term" value="F:ATP binding"/>
    <property type="evidence" value="ECO:0007669"/>
    <property type="project" value="UniProtKB-UniRule"/>
</dbReference>
<proteinExistence type="inferred from homology"/>
<dbReference type="SUPFAM" id="SSF109604">
    <property type="entry name" value="HD-domain/PDEase-like"/>
    <property type="match status" value="1"/>
</dbReference>
<evidence type="ECO:0000313" key="10">
    <source>
        <dbReference type="EMBL" id="MDP2539200.1"/>
    </source>
</evidence>
<keyword evidence="2 8" id="KW-0436">Ligase</keyword>
<dbReference type="RefSeq" id="WP_305517121.1">
    <property type="nucleotide sequence ID" value="NZ_JAUPEV010000006.1"/>
</dbReference>
<dbReference type="GO" id="GO:0006426">
    <property type="term" value="P:glycyl-tRNA aminoacylation"/>
    <property type="evidence" value="ECO:0007669"/>
    <property type="project" value="UniProtKB-UniRule"/>
</dbReference>
<dbReference type="AlphaFoldDB" id="A0AA90PVV3"/>
<accession>A0AA90PVV3</accession>
<evidence type="ECO:0000313" key="12">
    <source>
        <dbReference type="Proteomes" id="UP001240777"/>
    </source>
</evidence>
<reference evidence="10 12" key="1">
    <citation type="submission" date="2023-07" db="EMBL/GenBank/DDBJ databases">
        <title>Unpublished Manusciprt.</title>
        <authorList>
            <person name="Aydin F."/>
            <person name="Tarhane S."/>
            <person name="Saticioglu I.B."/>
            <person name="Karakaya E."/>
            <person name="Abay S."/>
            <person name="Guran O."/>
            <person name="Bozkurt E."/>
            <person name="Uzum N."/>
            <person name="Olgun K."/>
            <person name="Jablonski D."/>
        </authorList>
    </citation>
    <scope>NUCLEOTIDE SEQUENCE</scope>
    <source>
        <strain evidence="12">faydin-H75</strain>
        <strain evidence="10">Faydin-H76</strain>
    </source>
</reference>
<gene>
    <name evidence="8 10" type="primary">glyS</name>
    <name evidence="9" type="ORF">Q5I04_05055</name>
    <name evidence="10" type="ORF">Q5I06_05365</name>
</gene>
<dbReference type="Proteomes" id="UP001177258">
    <property type="component" value="Unassembled WGS sequence"/>
</dbReference>
<keyword evidence="8" id="KW-0963">Cytoplasm</keyword>
<dbReference type="HAMAP" id="MF_00255">
    <property type="entry name" value="Gly_tRNA_synth_beta"/>
    <property type="match status" value="1"/>
</dbReference>
<dbReference type="EC" id="6.1.1.14" evidence="8"/>
<evidence type="ECO:0000256" key="5">
    <source>
        <dbReference type="ARBA" id="ARBA00022917"/>
    </source>
</evidence>
<evidence type="ECO:0000256" key="7">
    <source>
        <dbReference type="ARBA" id="ARBA00047937"/>
    </source>
</evidence>
<evidence type="ECO:0000256" key="6">
    <source>
        <dbReference type="ARBA" id="ARBA00023146"/>
    </source>
</evidence>
<dbReference type="NCBIfam" id="TIGR00211">
    <property type="entry name" value="glyS"/>
    <property type="match status" value="1"/>
</dbReference>
<evidence type="ECO:0000313" key="11">
    <source>
        <dbReference type="Proteomes" id="UP001177258"/>
    </source>
</evidence>
<dbReference type="InterPro" id="IPR006194">
    <property type="entry name" value="Gly-tRNA-synth_heterodimer"/>
</dbReference>
<sequence>MNTKDLLVEILVEELPAIPFLKELPNIAIKWGMVVQKYDLKTNPSIFYTPRRIVIIDDSFPTMTSSKKEEFFGPPISIAYIDGDKTKGLSKAGEGFCKKCQISAEEVQITSKDNKDILYCSKQTQAIPSKEILAKIIQEFIESLNFGKSMRWGSLSESFIRPIRNICILLGDEHIPIKAYGINGKLATKIHTDVSFDWIEISSVCQYLEVLKKGYVILSQKERREKILQEISQIEKEQNIQVEIDEDLLNEIISITEYPKALYGEFEERFLELPKEVIITSMKENQRYFATFAKNTLHNSFIAVSNATSSRSDQIILGNQKVLKARLSDAMFFYHNDLKNGLDSTKLEEIAFVQGLGSMADKVQRERKIAFYLFDKYKNFFPNPKTKELIQEAICLAKADLLTEMVYEFPELQGLMGYYYAKSEGKDSDVCVAIKEQYLPDGEDANLPSNIFSAIVALANKLDSIFALFSIGKLPTGSKDPFALRRASSGVIKIVLDKKLHFNLDIDLKNLFEIVGYKPFDIKIVQEFFIERLESIVAVNPSILRSVLCGFDRDVCVIVDKAKALDSFFEKSDKEAFVSTFKRVANITKDIKNIGDINEELFKLPEEIKLYKSYQAILSQKFDGIDEKIQALFSMKKPLDDFFDNVMVNDPDEKNRENRKNLIFSIYQKFLEVGDIKEIAF</sequence>